<dbReference type="InterPro" id="IPR012338">
    <property type="entry name" value="Beta-lactam/transpept-like"/>
</dbReference>
<accession>A0A7W7D966</accession>
<evidence type="ECO:0000256" key="3">
    <source>
        <dbReference type="ARBA" id="ARBA00022801"/>
    </source>
</evidence>
<dbReference type="GO" id="GO:0006508">
    <property type="term" value="P:proteolysis"/>
    <property type="evidence" value="ECO:0007669"/>
    <property type="project" value="InterPro"/>
</dbReference>
<evidence type="ECO:0000256" key="4">
    <source>
        <dbReference type="ARBA" id="ARBA00022960"/>
    </source>
</evidence>
<evidence type="ECO:0000256" key="6">
    <source>
        <dbReference type="ARBA" id="ARBA00023316"/>
    </source>
</evidence>
<protein>
    <submittedName>
        <fullName evidence="12">D-alanyl-D-alanine carboxypeptidase (Penicillin-binding protein 5/6)</fullName>
        <ecNumber evidence="12">3.4.16.4</ecNumber>
    </submittedName>
</protein>
<keyword evidence="2 10" id="KW-0732">Signal</keyword>
<evidence type="ECO:0000256" key="2">
    <source>
        <dbReference type="ARBA" id="ARBA00022729"/>
    </source>
</evidence>
<name>A0A7W7D966_9ACTN</name>
<evidence type="ECO:0000313" key="13">
    <source>
        <dbReference type="Proteomes" id="UP000542210"/>
    </source>
</evidence>
<reference evidence="12 13" key="1">
    <citation type="submission" date="2020-08" db="EMBL/GenBank/DDBJ databases">
        <title>Sequencing the genomes of 1000 actinobacteria strains.</title>
        <authorList>
            <person name="Klenk H.-P."/>
        </authorList>
    </citation>
    <scope>NUCLEOTIDE SEQUENCE [LARGE SCALE GENOMIC DNA]</scope>
    <source>
        <strain evidence="12 13">DSM 45784</strain>
    </source>
</reference>
<organism evidence="12 13">
    <name type="scientific">Sphaerisporangium siamense</name>
    <dbReference type="NCBI Taxonomy" id="795645"/>
    <lineage>
        <taxon>Bacteria</taxon>
        <taxon>Bacillati</taxon>
        <taxon>Actinomycetota</taxon>
        <taxon>Actinomycetes</taxon>
        <taxon>Streptosporangiales</taxon>
        <taxon>Streptosporangiaceae</taxon>
        <taxon>Sphaerisporangium</taxon>
    </lineage>
</organism>
<feature type="binding site" evidence="8">
    <location>
        <position position="224"/>
    </location>
    <ligand>
        <name>substrate</name>
    </ligand>
</feature>
<dbReference type="Gene3D" id="3.40.710.10">
    <property type="entry name" value="DD-peptidase/beta-lactamase superfamily"/>
    <property type="match status" value="1"/>
</dbReference>
<dbReference type="PANTHER" id="PTHR21581:SF33">
    <property type="entry name" value="D-ALANYL-D-ALANINE CARBOXYPEPTIDASE DACB"/>
    <property type="match status" value="1"/>
</dbReference>
<keyword evidence="5" id="KW-0573">Peptidoglycan synthesis</keyword>
<dbReference type="PANTHER" id="PTHR21581">
    <property type="entry name" value="D-ALANYL-D-ALANINE CARBOXYPEPTIDASE"/>
    <property type="match status" value="1"/>
</dbReference>
<dbReference type="AlphaFoldDB" id="A0A7W7D966"/>
<feature type="chain" id="PRO_5031137954" evidence="10">
    <location>
        <begin position="25"/>
        <end position="273"/>
    </location>
</feature>
<dbReference type="GO" id="GO:0009252">
    <property type="term" value="P:peptidoglycan biosynthetic process"/>
    <property type="evidence" value="ECO:0007669"/>
    <property type="project" value="UniProtKB-KW"/>
</dbReference>
<feature type="signal peptide" evidence="10">
    <location>
        <begin position="1"/>
        <end position="24"/>
    </location>
</feature>
<evidence type="ECO:0000313" key="12">
    <source>
        <dbReference type="EMBL" id="MBB4701720.1"/>
    </source>
</evidence>
<feature type="active site" description="Proton acceptor" evidence="7">
    <location>
        <position position="62"/>
    </location>
</feature>
<keyword evidence="13" id="KW-1185">Reference proteome</keyword>
<keyword evidence="12" id="KW-0121">Carboxypeptidase</keyword>
<dbReference type="SUPFAM" id="SSF56601">
    <property type="entry name" value="beta-lactamase/transpeptidase-like"/>
    <property type="match status" value="1"/>
</dbReference>
<dbReference type="EC" id="3.4.16.4" evidence="12"/>
<feature type="active site" evidence="7">
    <location>
        <position position="118"/>
    </location>
</feature>
<dbReference type="GO" id="GO:0008360">
    <property type="term" value="P:regulation of cell shape"/>
    <property type="evidence" value="ECO:0007669"/>
    <property type="project" value="UniProtKB-KW"/>
</dbReference>
<keyword evidence="4" id="KW-0133">Cell shape</keyword>
<dbReference type="InterPro" id="IPR001967">
    <property type="entry name" value="Peptidase_S11_N"/>
</dbReference>
<dbReference type="PRINTS" id="PR00725">
    <property type="entry name" value="DADACBPTASE1"/>
</dbReference>
<dbReference type="InterPro" id="IPR018044">
    <property type="entry name" value="Peptidase_S11"/>
</dbReference>
<dbReference type="Proteomes" id="UP000542210">
    <property type="component" value="Unassembled WGS sequence"/>
</dbReference>
<gene>
    <name evidence="12" type="ORF">BJ982_003264</name>
</gene>
<dbReference type="EMBL" id="JACHND010000001">
    <property type="protein sequence ID" value="MBB4701720.1"/>
    <property type="molecule type" value="Genomic_DNA"/>
</dbReference>
<evidence type="ECO:0000259" key="11">
    <source>
        <dbReference type="Pfam" id="PF00768"/>
    </source>
</evidence>
<keyword evidence="12" id="KW-0645">Protease</keyword>
<comment type="similarity">
    <text evidence="1 9">Belongs to the peptidase S11 family.</text>
</comment>
<evidence type="ECO:0000256" key="7">
    <source>
        <dbReference type="PIRSR" id="PIRSR618044-1"/>
    </source>
</evidence>
<feature type="active site" description="Acyl-ester intermediate" evidence="7">
    <location>
        <position position="59"/>
    </location>
</feature>
<keyword evidence="3 12" id="KW-0378">Hydrolase</keyword>
<evidence type="ECO:0000256" key="9">
    <source>
        <dbReference type="RuleBase" id="RU004016"/>
    </source>
</evidence>
<dbReference type="RefSeq" id="WP_239122914.1">
    <property type="nucleotide sequence ID" value="NZ_BOOV01000007.1"/>
</dbReference>
<proteinExistence type="inferred from homology"/>
<sequence>MRMLTVAVMAALLAVAGLAGPAHARTAPRVTAKEVYLIDAATGAARFARRETRRVPVASLTKIMTAYVVRRSASLDAVVTITKADVRHAAAGGAARAGLKAGERLSVRDLLYALLLPSGADAANALARTYGPGVQRFVGKMNAAARSLGMRDTLYVNPDGMPQPGGDHSTAFDQVTLAKAVLADPVVAQVAGTKRHAVAKTSLHRGHVWKNTNRLLPVDAQGLKTGYTRPAGYCLMFAAARDGRTYIGVILGERTDAARYRTARSLLDAATAA</sequence>
<evidence type="ECO:0000256" key="10">
    <source>
        <dbReference type="SAM" id="SignalP"/>
    </source>
</evidence>
<evidence type="ECO:0000256" key="5">
    <source>
        <dbReference type="ARBA" id="ARBA00022984"/>
    </source>
</evidence>
<dbReference type="Pfam" id="PF00768">
    <property type="entry name" value="Peptidase_S11"/>
    <property type="match status" value="1"/>
</dbReference>
<evidence type="ECO:0000256" key="8">
    <source>
        <dbReference type="PIRSR" id="PIRSR618044-2"/>
    </source>
</evidence>
<dbReference type="GO" id="GO:0071555">
    <property type="term" value="P:cell wall organization"/>
    <property type="evidence" value="ECO:0007669"/>
    <property type="project" value="UniProtKB-KW"/>
</dbReference>
<dbReference type="GO" id="GO:0009002">
    <property type="term" value="F:serine-type D-Ala-D-Ala carboxypeptidase activity"/>
    <property type="evidence" value="ECO:0007669"/>
    <property type="project" value="UniProtKB-EC"/>
</dbReference>
<keyword evidence="6" id="KW-0961">Cell wall biogenesis/degradation</keyword>
<comment type="caution">
    <text evidence="12">The sequence shown here is derived from an EMBL/GenBank/DDBJ whole genome shotgun (WGS) entry which is preliminary data.</text>
</comment>
<evidence type="ECO:0000256" key="1">
    <source>
        <dbReference type="ARBA" id="ARBA00007164"/>
    </source>
</evidence>
<feature type="domain" description="Peptidase S11 D-alanyl-D-alanine carboxypeptidase A N-terminal" evidence="11">
    <location>
        <begin position="24"/>
        <end position="254"/>
    </location>
</feature>